<accession>A0A2W2B113</accession>
<gene>
    <name evidence="2" type="ORF">DN068_06230</name>
</gene>
<proteinExistence type="predicted"/>
<evidence type="ECO:0000256" key="1">
    <source>
        <dbReference type="SAM" id="MobiDB-lite"/>
    </source>
</evidence>
<organism evidence="2 3">
    <name type="scientific">Taibaiella soli</name>
    <dbReference type="NCBI Taxonomy" id="1649169"/>
    <lineage>
        <taxon>Bacteria</taxon>
        <taxon>Pseudomonadati</taxon>
        <taxon>Bacteroidota</taxon>
        <taxon>Chitinophagia</taxon>
        <taxon>Chitinophagales</taxon>
        <taxon>Chitinophagaceae</taxon>
        <taxon>Taibaiella</taxon>
    </lineage>
</organism>
<keyword evidence="3" id="KW-1185">Reference proteome</keyword>
<protein>
    <submittedName>
        <fullName evidence="2">Multidrug transporter</fullName>
    </submittedName>
</protein>
<dbReference type="AlphaFoldDB" id="A0A2W2B113"/>
<feature type="region of interest" description="Disordered" evidence="1">
    <location>
        <begin position="1"/>
        <end position="46"/>
    </location>
</feature>
<comment type="caution">
    <text evidence="2">The sequence shown here is derived from an EMBL/GenBank/DDBJ whole genome shotgun (WGS) entry which is preliminary data.</text>
</comment>
<dbReference type="Proteomes" id="UP000248745">
    <property type="component" value="Unassembled WGS sequence"/>
</dbReference>
<dbReference type="EMBL" id="QKTW01000009">
    <property type="protein sequence ID" value="PZF73934.1"/>
    <property type="molecule type" value="Genomic_DNA"/>
</dbReference>
<name>A0A2W2B113_9BACT</name>
<reference evidence="2 3" key="1">
    <citation type="submission" date="2018-06" db="EMBL/GenBank/DDBJ databases">
        <title>Mucibacter soli gen. nov., sp. nov., a new member of the family Chitinophagaceae producing mucin.</title>
        <authorList>
            <person name="Kim M.-K."/>
            <person name="Park S."/>
            <person name="Kim T.-S."/>
            <person name="Joung Y."/>
            <person name="Han J.-H."/>
            <person name="Kim S.B."/>
        </authorList>
    </citation>
    <scope>NUCLEOTIDE SEQUENCE [LARGE SCALE GENOMIC DNA]</scope>
    <source>
        <strain evidence="2 3">R1-15</strain>
    </source>
</reference>
<sequence>MAKSSKPAPKYRDADTGQYTSKDYADKNPKTTVKETDKPKTPPKKK</sequence>
<evidence type="ECO:0000313" key="3">
    <source>
        <dbReference type="Proteomes" id="UP000248745"/>
    </source>
</evidence>
<evidence type="ECO:0000313" key="2">
    <source>
        <dbReference type="EMBL" id="PZF73934.1"/>
    </source>
</evidence>
<feature type="compositionally biased region" description="Basic and acidic residues" evidence="1">
    <location>
        <begin position="23"/>
        <end position="40"/>
    </location>
</feature>